<evidence type="ECO:0000313" key="2">
    <source>
        <dbReference type="Proteomes" id="UP001157502"/>
    </source>
</evidence>
<accession>A0ACC2G2I4</accession>
<reference evidence="1" key="1">
    <citation type="submission" date="2021-05" db="EMBL/GenBank/DDBJ databases">
        <authorList>
            <person name="Pan Q."/>
            <person name="Jouanno E."/>
            <person name="Zahm M."/>
            <person name="Klopp C."/>
            <person name="Cabau C."/>
            <person name="Louis A."/>
            <person name="Berthelot C."/>
            <person name="Parey E."/>
            <person name="Roest Crollius H."/>
            <person name="Montfort J."/>
            <person name="Robinson-Rechavi M."/>
            <person name="Bouchez O."/>
            <person name="Lampietro C."/>
            <person name="Lopez Roques C."/>
            <person name="Donnadieu C."/>
            <person name="Postlethwait J."/>
            <person name="Bobe J."/>
            <person name="Dillon D."/>
            <person name="Chandos A."/>
            <person name="von Hippel F."/>
            <person name="Guiguen Y."/>
        </authorList>
    </citation>
    <scope>NUCLEOTIDE SEQUENCE</scope>
    <source>
        <strain evidence="1">YG-Jan2019</strain>
    </source>
</reference>
<name>A0ACC2G2I4_DALPE</name>
<sequence length="108" mass="12161">MCHWAWLWVHPAPRSTVVLPDSIDFYTTLFPTGYGCWVSLPCTVASVVTVCNQPCSAVDVHRAGTLWSSLTRGGEVSDHTRTPYVDREPLVWSRAGPRRSRFPFRAVK</sequence>
<dbReference type="Proteomes" id="UP001157502">
    <property type="component" value="Chromosome 18"/>
</dbReference>
<protein>
    <submittedName>
        <fullName evidence="1">Uncharacterized protein</fullName>
    </submittedName>
</protein>
<dbReference type="EMBL" id="CM055745">
    <property type="protein sequence ID" value="KAJ7997806.1"/>
    <property type="molecule type" value="Genomic_DNA"/>
</dbReference>
<organism evidence="1 2">
    <name type="scientific">Dallia pectoralis</name>
    <name type="common">Alaska blackfish</name>
    <dbReference type="NCBI Taxonomy" id="75939"/>
    <lineage>
        <taxon>Eukaryota</taxon>
        <taxon>Metazoa</taxon>
        <taxon>Chordata</taxon>
        <taxon>Craniata</taxon>
        <taxon>Vertebrata</taxon>
        <taxon>Euteleostomi</taxon>
        <taxon>Actinopterygii</taxon>
        <taxon>Neopterygii</taxon>
        <taxon>Teleostei</taxon>
        <taxon>Protacanthopterygii</taxon>
        <taxon>Esociformes</taxon>
        <taxon>Umbridae</taxon>
        <taxon>Dallia</taxon>
    </lineage>
</organism>
<evidence type="ECO:0000313" key="1">
    <source>
        <dbReference type="EMBL" id="KAJ7997806.1"/>
    </source>
</evidence>
<proteinExistence type="predicted"/>
<keyword evidence="2" id="KW-1185">Reference proteome</keyword>
<comment type="caution">
    <text evidence="1">The sequence shown here is derived from an EMBL/GenBank/DDBJ whole genome shotgun (WGS) entry which is preliminary data.</text>
</comment>
<gene>
    <name evidence="1" type="ORF">DPEC_G00215950</name>
</gene>